<accession>A0ABU7CPE0</accession>
<evidence type="ECO:0000313" key="2">
    <source>
        <dbReference type="Proteomes" id="UP001352852"/>
    </source>
</evidence>
<name>A0ABU7CPE0_9TELE</name>
<sequence>MSFSAVQDFGFILTAASKTPLMSINFRCYVIGFSENALQHLKTICTLPILSACKRTPKHFKLAAFGSNPRVRRGHEKHRSSEGCRYELYLCRKRWVLWFDGLWCVGSVN</sequence>
<proteinExistence type="predicted"/>
<reference evidence="1 2" key="1">
    <citation type="submission" date="2021-06" db="EMBL/GenBank/DDBJ databases">
        <authorList>
            <person name="Palmer J.M."/>
        </authorList>
    </citation>
    <scope>NUCLEOTIDE SEQUENCE [LARGE SCALE GENOMIC DNA]</scope>
    <source>
        <strain evidence="1 2">CL_MEX2019</strain>
        <tissue evidence="1">Muscle</tissue>
    </source>
</reference>
<dbReference type="Proteomes" id="UP001352852">
    <property type="component" value="Unassembled WGS sequence"/>
</dbReference>
<keyword evidence="2" id="KW-1185">Reference proteome</keyword>
<comment type="caution">
    <text evidence="1">The sequence shown here is derived from an EMBL/GenBank/DDBJ whole genome shotgun (WGS) entry which is preliminary data.</text>
</comment>
<protein>
    <submittedName>
        <fullName evidence="1">Uncharacterized protein</fullName>
    </submittedName>
</protein>
<dbReference type="EMBL" id="JAHUTJ010001719">
    <property type="protein sequence ID" value="MED6264831.1"/>
    <property type="molecule type" value="Genomic_DNA"/>
</dbReference>
<organism evidence="1 2">
    <name type="scientific">Characodon lateralis</name>
    <dbReference type="NCBI Taxonomy" id="208331"/>
    <lineage>
        <taxon>Eukaryota</taxon>
        <taxon>Metazoa</taxon>
        <taxon>Chordata</taxon>
        <taxon>Craniata</taxon>
        <taxon>Vertebrata</taxon>
        <taxon>Euteleostomi</taxon>
        <taxon>Actinopterygii</taxon>
        <taxon>Neopterygii</taxon>
        <taxon>Teleostei</taxon>
        <taxon>Neoteleostei</taxon>
        <taxon>Acanthomorphata</taxon>
        <taxon>Ovalentaria</taxon>
        <taxon>Atherinomorphae</taxon>
        <taxon>Cyprinodontiformes</taxon>
        <taxon>Goodeidae</taxon>
        <taxon>Characodon</taxon>
    </lineage>
</organism>
<gene>
    <name evidence="1" type="ORF">CHARACLAT_019145</name>
</gene>
<evidence type="ECO:0000313" key="1">
    <source>
        <dbReference type="EMBL" id="MED6264831.1"/>
    </source>
</evidence>